<keyword evidence="12" id="KW-1185">Reference proteome</keyword>
<dbReference type="PANTHER" id="PTHR33362">
    <property type="entry name" value="SIALIC ACID TRAP TRANSPORTER PERMEASE PROTEIN SIAT-RELATED"/>
    <property type="match status" value="1"/>
</dbReference>
<evidence type="ECO:0000256" key="6">
    <source>
        <dbReference type="ARBA" id="ARBA00023136"/>
    </source>
</evidence>
<keyword evidence="5 9" id="KW-1133">Transmembrane helix</keyword>
<evidence type="ECO:0000256" key="1">
    <source>
        <dbReference type="ARBA" id="ARBA00004429"/>
    </source>
</evidence>
<evidence type="ECO:0000256" key="3">
    <source>
        <dbReference type="ARBA" id="ARBA00022519"/>
    </source>
</evidence>
<protein>
    <submittedName>
        <fullName evidence="11">TRAP transporter large permease subunit</fullName>
    </submittedName>
</protein>
<evidence type="ECO:0000256" key="7">
    <source>
        <dbReference type="RuleBase" id="RU369079"/>
    </source>
</evidence>
<feature type="transmembrane region" description="Helical" evidence="9">
    <location>
        <begin position="323"/>
        <end position="339"/>
    </location>
</feature>
<dbReference type="InterPro" id="IPR004681">
    <property type="entry name" value="TRAP_DctM"/>
</dbReference>
<feature type="transmembrane region" description="Helical" evidence="9">
    <location>
        <begin position="236"/>
        <end position="255"/>
    </location>
</feature>
<dbReference type="EMBL" id="CP124535">
    <property type="protein sequence ID" value="WGV15152.1"/>
    <property type="molecule type" value="Genomic_DNA"/>
</dbReference>
<feature type="compositionally biased region" description="Low complexity" evidence="8">
    <location>
        <begin position="574"/>
        <end position="610"/>
    </location>
</feature>
<evidence type="ECO:0000256" key="2">
    <source>
        <dbReference type="ARBA" id="ARBA00022475"/>
    </source>
</evidence>
<feature type="transmembrane region" description="Helical" evidence="9">
    <location>
        <begin position="261"/>
        <end position="281"/>
    </location>
</feature>
<gene>
    <name evidence="11" type="ORF">QF092_12805</name>
</gene>
<feature type="transmembrane region" description="Helical" evidence="9">
    <location>
        <begin position="191"/>
        <end position="215"/>
    </location>
</feature>
<feature type="region of interest" description="Disordered" evidence="8">
    <location>
        <begin position="554"/>
        <end position="610"/>
    </location>
</feature>
<name>A0ABY8Q4P9_9RHOB</name>
<feature type="transmembrane region" description="Helical" evidence="9">
    <location>
        <begin position="399"/>
        <end position="426"/>
    </location>
</feature>
<reference evidence="11 12" key="1">
    <citation type="submission" date="2023-04" db="EMBL/GenBank/DDBJ databases">
        <title>YMD61, complete Genome.</title>
        <authorList>
            <person name="Zhang J."/>
        </authorList>
    </citation>
    <scope>NUCLEOTIDE SEQUENCE [LARGE SCALE GENOMIC DNA]</scope>
    <source>
        <strain evidence="11 12">YMD61</strain>
    </source>
</reference>
<evidence type="ECO:0000313" key="12">
    <source>
        <dbReference type="Proteomes" id="UP001230978"/>
    </source>
</evidence>
<dbReference type="InterPro" id="IPR010656">
    <property type="entry name" value="DctM"/>
</dbReference>
<accession>A0ABY8Q4P9</accession>
<keyword evidence="2" id="KW-1003">Cell membrane</keyword>
<feature type="transmembrane region" description="Helical" evidence="9">
    <location>
        <begin position="113"/>
        <end position="143"/>
    </location>
</feature>
<keyword evidence="4 9" id="KW-0812">Transmembrane</keyword>
<feature type="transmembrane region" description="Helical" evidence="9">
    <location>
        <begin position="293"/>
        <end position="317"/>
    </location>
</feature>
<dbReference type="Proteomes" id="UP001230978">
    <property type="component" value="Chromosome"/>
</dbReference>
<keyword evidence="7" id="KW-0813">Transport</keyword>
<evidence type="ECO:0000259" key="10">
    <source>
        <dbReference type="Pfam" id="PF06808"/>
    </source>
</evidence>
<evidence type="ECO:0000256" key="5">
    <source>
        <dbReference type="ARBA" id="ARBA00022989"/>
    </source>
</evidence>
<dbReference type="RefSeq" id="WP_281464283.1">
    <property type="nucleotide sequence ID" value="NZ_CP124535.1"/>
</dbReference>
<dbReference type="Pfam" id="PF06808">
    <property type="entry name" value="DctM"/>
    <property type="match status" value="1"/>
</dbReference>
<evidence type="ECO:0000256" key="8">
    <source>
        <dbReference type="SAM" id="MobiDB-lite"/>
    </source>
</evidence>
<comment type="function">
    <text evidence="7">Part of the tripartite ATP-independent periplasmic (TRAP) transport system.</text>
</comment>
<feature type="domain" description="TRAP C4-dicarboxylate transport system permease DctM subunit" evidence="10">
    <location>
        <begin position="14"/>
        <end position="515"/>
    </location>
</feature>
<feature type="transmembrane region" description="Helical" evidence="9">
    <location>
        <begin position="155"/>
        <end position="179"/>
    </location>
</feature>
<dbReference type="PANTHER" id="PTHR33362:SF7">
    <property type="entry name" value="SLL1103 PROTEIN"/>
    <property type="match status" value="1"/>
</dbReference>
<keyword evidence="6 9" id="KW-0472">Membrane</keyword>
<feature type="transmembrane region" description="Helical" evidence="9">
    <location>
        <begin position="67"/>
        <end position="89"/>
    </location>
</feature>
<feature type="transmembrane region" description="Helical" evidence="9">
    <location>
        <begin position="438"/>
        <end position="465"/>
    </location>
</feature>
<organism evidence="11 12">
    <name type="scientific">Fuscovulum ytuae</name>
    <dbReference type="NCBI Taxonomy" id="3042299"/>
    <lineage>
        <taxon>Bacteria</taxon>
        <taxon>Pseudomonadati</taxon>
        <taxon>Pseudomonadota</taxon>
        <taxon>Alphaproteobacteria</taxon>
        <taxon>Rhodobacterales</taxon>
        <taxon>Paracoccaceae</taxon>
        <taxon>Fuscovulum</taxon>
    </lineage>
</organism>
<feature type="transmembrane region" description="Helical" evidence="9">
    <location>
        <begin position="12"/>
        <end position="31"/>
    </location>
</feature>
<comment type="subcellular location">
    <subcellularLocation>
        <location evidence="1 7">Cell inner membrane</location>
        <topology evidence="1 7">Multi-pass membrane protein</topology>
    </subcellularLocation>
</comment>
<feature type="transmembrane region" description="Helical" evidence="9">
    <location>
        <begin position="491"/>
        <end position="512"/>
    </location>
</feature>
<proteinExistence type="predicted"/>
<evidence type="ECO:0000313" key="11">
    <source>
        <dbReference type="EMBL" id="WGV15152.1"/>
    </source>
</evidence>
<evidence type="ECO:0000256" key="4">
    <source>
        <dbReference type="ARBA" id="ARBA00022692"/>
    </source>
</evidence>
<evidence type="ECO:0000256" key="9">
    <source>
        <dbReference type="SAM" id="Phobius"/>
    </source>
</evidence>
<sequence>MIEFIALNLAPIMFASLVIFLILGYPVAFALAANGLLFFFIGVELAPLSGGSITLDWPLLNTLPNRIWGVMSNETLLAIPFFTFMGIVLERSGMAEDLLDTIGQLFGPIRGGVAYAVILVGALLAATTGVVAASVIAMGLISLPIMLRYGYDRRVAAGTIAASGTLAQIVPPSLVLIVLADQLGRSVGDMYHGAILPALILVGLYMAYVFLLSIFRPNAVPALPPEVRTLGRGVKSLLVAAAAMMGIGYGAHVWLYPTQGANADVLGAVVGVLVIYGYTLADKALGLNTMSRLAQQVIFVLIPPLALIFLVLGTIFIGLATPTEAGAMGAVGALVLAFMKRRLKLPVITQALAATTRLSAFVMFILIGARVFSLTFYGVNGHVWVEHLLTSVPGGEYGFLFVVNVVLFVLGFFLDFFELVFIIVPLIVPAADALGIDLIWLGVILAMNMQTSFLTPPFGFALFYLRSVAPKSRYKDTVTGKLEDPVRTDQIYAGAIPFIVIQMFMVVVVILFPQLVLHYKAPVIDPSTVTIEMPTLQPLGGGLGGLGQPGGLGGGLGAPAGLQPPGAAQGGLGAPPALQPQGGLGQPPALLQPGGLGQPPAALQAPAAGN</sequence>
<feature type="transmembrane region" description="Helical" evidence="9">
    <location>
        <begin position="360"/>
        <end position="379"/>
    </location>
</feature>
<keyword evidence="3 7" id="KW-0997">Cell inner membrane</keyword>